<evidence type="ECO:0000313" key="2">
    <source>
        <dbReference type="EMBL" id="JAH06394.1"/>
    </source>
</evidence>
<dbReference type="EMBL" id="GBXM01102183">
    <property type="protein sequence ID" value="JAH06394.1"/>
    <property type="molecule type" value="Transcribed_RNA"/>
</dbReference>
<reference evidence="2" key="2">
    <citation type="journal article" date="2015" name="Fish Shellfish Immunol.">
        <title>Early steps in the European eel (Anguilla anguilla)-Vibrio vulnificus interaction in the gills: Role of the RtxA13 toxin.</title>
        <authorList>
            <person name="Callol A."/>
            <person name="Pajuelo D."/>
            <person name="Ebbesson L."/>
            <person name="Teles M."/>
            <person name="MacKenzie S."/>
            <person name="Amaro C."/>
        </authorList>
    </citation>
    <scope>NUCLEOTIDE SEQUENCE</scope>
</reference>
<sequence>MCCYFFMWWVERTSNNRGHRNGGVENTSHGMKVPSLEASRRRG</sequence>
<protein>
    <submittedName>
        <fullName evidence="2">Uncharacterized protein</fullName>
    </submittedName>
</protein>
<proteinExistence type="predicted"/>
<reference evidence="2" key="1">
    <citation type="submission" date="2014-11" db="EMBL/GenBank/DDBJ databases">
        <authorList>
            <person name="Amaro Gonzalez C."/>
        </authorList>
    </citation>
    <scope>NUCLEOTIDE SEQUENCE</scope>
</reference>
<feature type="region of interest" description="Disordered" evidence="1">
    <location>
        <begin position="17"/>
        <end position="43"/>
    </location>
</feature>
<accession>A0A0E9PPG8</accession>
<name>A0A0E9PPG8_ANGAN</name>
<evidence type="ECO:0000256" key="1">
    <source>
        <dbReference type="SAM" id="MobiDB-lite"/>
    </source>
</evidence>
<organism evidence="2">
    <name type="scientific">Anguilla anguilla</name>
    <name type="common">European freshwater eel</name>
    <name type="synonym">Muraena anguilla</name>
    <dbReference type="NCBI Taxonomy" id="7936"/>
    <lineage>
        <taxon>Eukaryota</taxon>
        <taxon>Metazoa</taxon>
        <taxon>Chordata</taxon>
        <taxon>Craniata</taxon>
        <taxon>Vertebrata</taxon>
        <taxon>Euteleostomi</taxon>
        <taxon>Actinopterygii</taxon>
        <taxon>Neopterygii</taxon>
        <taxon>Teleostei</taxon>
        <taxon>Anguilliformes</taxon>
        <taxon>Anguillidae</taxon>
        <taxon>Anguilla</taxon>
    </lineage>
</organism>
<dbReference type="AlphaFoldDB" id="A0A0E9PPG8"/>